<dbReference type="GO" id="GO:0000287">
    <property type="term" value="F:magnesium ion binding"/>
    <property type="evidence" value="ECO:0007669"/>
    <property type="project" value="InterPro"/>
</dbReference>
<organism evidence="4 5">
    <name type="scientific">Dorcoceras hygrometricum</name>
    <dbReference type="NCBI Taxonomy" id="472368"/>
    <lineage>
        <taxon>Eukaryota</taxon>
        <taxon>Viridiplantae</taxon>
        <taxon>Streptophyta</taxon>
        <taxon>Embryophyta</taxon>
        <taxon>Tracheophyta</taxon>
        <taxon>Spermatophyta</taxon>
        <taxon>Magnoliopsida</taxon>
        <taxon>eudicotyledons</taxon>
        <taxon>Gunneridae</taxon>
        <taxon>Pentapetalae</taxon>
        <taxon>asterids</taxon>
        <taxon>lamiids</taxon>
        <taxon>Lamiales</taxon>
        <taxon>Gesneriaceae</taxon>
        <taxon>Didymocarpoideae</taxon>
        <taxon>Trichosporeae</taxon>
        <taxon>Loxocarpinae</taxon>
        <taxon>Dorcoceras</taxon>
    </lineage>
</organism>
<evidence type="ECO:0000256" key="2">
    <source>
        <dbReference type="ARBA" id="ARBA00022679"/>
    </source>
</evidence>
<dbReference type="PANTHER" id="PTHR12215">
    <property type="entry name" value="PHOSPHOPANTETHEINE TRANSFERASE"/>
    <property type="match status" value="1"/>
</dbReference>
<dbReference type="Proteomes" id="UP000250235">
    <property type="component" value="Unassembled WGS sequence"/>
</dbReference>
<evidence type="ECO:0000256" key="1">
    <source>
        <dbReference type="ARBA" id="ARBA00013172"/>
    </source>
</evidence>
<evidence type="ECO:0000313" key="4">
    <source>
        <dbReference type="EMBL" id="KZV14706.1"/>
    </source>
</evidence>
<accession>A0A2Z6ZZP4</accession>
<keyword evidence="2" id="KW-0808">Transferase</keyword>
<keyword evidence="5" id="KW-1185">Reference proteome</keyword>
<dbReference type="InterPro" id="IPR037143">
    <property type="entry name" value="4-PPantetheinyl_Trfase_dom_sf"/>
</dbReference>
<name>A0A2Z6ZZP4_9LAMI</name>
<evidence type="ECO:0000313" key="5">
    <source>
        <dbReference type="Proteomes" id="UP000250235"/>
    </source>
</evidence>
<dbReference type="InterPro" id="IPR008278">
    <property type="entry name" value="4-PPantetheinyl_Trfase_dom"/>
</dbReference>
<sequence>IGIDVEEKNRSIKHGILSFAKRYFSQHEVQFLAAITDSEVQRQEFIKLWTLKEAFVKALGRGFSGAPFKTFTICFNGVAGESFCRPKDIKSEASEISVDYFDDLSNHTSHWQFLLLELAGSHYAAICTEKHCATEGKRYTPVKLTVWKTIPFLEDEQVSGTDRVKTIHGFE</sequence>
<dbReference type="GO" id="GO:0019878">
    <property type="term" value="P:lysine biosynthetic process via aminoadipic acid"/>
    <property type="evidence" value="ECO:0007669"/>
    <property type="project" value="TreeGrafter"/>
</dbReference>
<dbReference type="EMBL" id="KV020238">
    <property type="protein sequence ID" value="KZV14706.1"/>
    <property type="molecule type" value="Genomic_DNA"/>
</dbReference>
<dbReference type="AlphaFoldDB" id="A0A2Z6ZZP4"/>
<protein>
    <recommendedName>
        <fullName evidence="1">holo-[acyl-carrier-protein] synthase</fullName>
        <ecNumber evidence="1">2.7.8.7</ecNumber>
    </recommendedName>
</protein>
<evidence type="ECO:0000259" key="3">
    <source>
        <dbReference type="Pfam" id="PF01648"/>
    </source>
</evidence>
<dbReference type="EC" id="2.7.8.7" evidence="1"/>
<feature type="non-terminal residue" evidence="4">
    <location>
        <position position="1"/>
    </location>
</feature>
<gene>
    <name evidence="4" type="ORF">F511_41620</name>
</gene>
<reference evidence="4 5" key="1">
    <citation type="journal article" date="2015" name="Proc. Natl. Acad. Sci. U.S.A.">
        <title>The resurrection genome of Boea hygrometrica: A blueprint for survival of dehydration.</title>
        <authorList>
            <person name="Xiao L."/>
            <person name="Yang G."/>
            <person name="Zhang L."/>
            <person name="Yang X."/>
            <person name="Zhao S."/>
            <person name="Ji Z."/>
            <person name="Zhou Q."/>
            <person name="Hu M."/>
            <person name="Wang Y."/>
            <person name="Chen M."/>
            <person name="Xu Y."/>
            <person name="Jin H."/>
            <person name="Xiao X."/>
            <person name="Hu G."/>
            <person name="Bao F."/>
            <person name="Hu Y."/>
            <person name="Wan P."/>
            <person name="Li L."/>
            <person name="Deng X."/>
            <person name="Kuang T."/>
            <person name="Xiang C."/>
            <person name="Zhu J.K."/>
            <person name="Oliver M.J."/>
            <person name="He Y."/>
        </authorList>
    </citation>
    <scope>NUCLEOTIDE SEQUENCE [LARGE SCALE GENOMIC DNA]</scope>
    <source>
        <strain evidence="5">cv. XS01</strain>
    </source>
</reference>
<dbReference type="GO" id="GO:0005829">
    <property type="term" value="C:cytosol"/>
    <property type="evidence" value="ECO:0007669"/>
    <property type="project" value="TreeGrafter"/>
</dbReference>
<dbReference type="Gene3D" id="3.90.470.20">
    <property type="entry name" value="4'-phosphopantetheinyl transferase domain"/>
    <property type="match status" value="1"/>
</dbReference>
<dbReference type="OrthoDB" id="26719at2759"/>
<dbReference type="GO" id="GO:0008897">
    <property type="term" value="F:holo-[acyl-carrier-protein] synthase activity"/>
    <property type="evidence" value="ECO:0007669"/>
    <property type="project" value="UniProtKB-EC"/>
</dbReference>
<dbReference type="Pfam" id="PF01648">
    <property type="entry name" value="ACPS"/>
    <property type="match status" value="1"/>
</dbReference>
<dbReference type="InterPro" id="IPR050559">
    <property type="entry name" value="P-Pant_transferase_sf"/>
</dbReference>
<proteinExistence type="predicted"/>
<dbReference type="PANTHER" id="PTHR12215:SF15">
    <property type="entry name" value="4'-PHOSPHOPANTETHEINYL TRANSFERASE SUPERFAMILY-RELATED"/>
    <property type="match status" value="1"/>
</dbReference>
<dbReference type="SUPFAM" id="SSF56214">
    <property type="entry name" value="4'-phosphopantetheinyl transferase"/>
    <property type="match status" value="1"/>
</dbReference>
<feature type="domain" description="4'-phosphopantetheinyl transferase" evidence="3">
    <location>
        <begin position="1"/>
        <end position="82"/>
    </location>
</feature>